<dbReference type="Pfam" id="PF00109">
    <property type="entry name" value="ketoacyl-synt"/>
    <property type="match status" value="1"/>
</dbReference>
<dbReference type="AlphaFoldDB" id="A0A6M3HSG8"/>
<dbReference type="Gene3D" id="3.40.47.10">
    <property type="match status" value="1"/>
</dbReference>
<name>A0A6M3HSG8_9GAMM</name>
<dbReference type="InterPro" id="IPR014030">
    <property type="entry name" value="Ketoacyl_synth_N"/>
</dbReference>
<feature type="domain" description="Beta-ketoacyl synthase-like N-terminal" evidence="1">
    <location>
        <begin position="2"/>
        <end position="60"/>
    </location>
</feature>
<accession>A0A6M3HSG8</accession>
<evidence type="ECO:0000313" key="3">
    <source>
        <dbReference type="Proteomes" id="UP000503320"/>
    </source>
</evidence>
<keyword evidence="3" id="KW-1185">Reference proteome</keyword>
<dbReference type="RefSeq" id="WP_172106303.1">
    <property type="nucleotide sequence ID" value="NZ_CP038017.1"/>
</dbReference>
<dbReference type="SUPFAM" id="SSF53901">
    <property type="entry name" value="Thiolase-like"/>
    <property type="match status" value="1"/>
</dbReference>
<dbReference type="KEGG" id="afri:E3E15_01330"/>
<dbReference type="EMBL" id="CP038017">
    <property type="protein sequence ID" value="QIV94067.1"/>
    <property type="molecule type" value="Genomic_DNA"/>
</dbReference>
<reference evidence="2 3" key="1">
    <citation type="submission" date="2019-03" db="EMBL/GenBank/DDBJ databases">
        <title>Complete Genome Sequence of Allofrancisella frigidaquae Strain SYSU 10HL1970 Isolated from Water-Cooling Systems in China.</title>
        <authorList>
            <person name="Ohrman C."/>
            <person name="Uneklint I."/>
            <person name="Sjodin A."/>
        </authorList>
    </citation>
    <scope>NUCLEOTIDE SEQUENCE [LARGE SCALE GENOMIC DNA]</scope>
    <source>
        <strain evidence="2 3">SYSU 10HL1970</strain>
    </source>
</reference>
<evidence type="ECO:0000259" key="1">
    <source>
        <dbReference type="Pfam" id="PF00109"/>
    </source>
</evidence>
<dbReference type="InterPro" id="IPR016039">
    <property type="entry name" value="Thiolase-like"/>
</dbReference>
<evidence type="ECO:0000313" key="2">
    <source>
        <dbReference type="EMBL" id="QIV94067.1"/>
    </source>
</evidence>
<sequence length="60" mass="6928">MKKIAIIGYSFVLPKGIDDDKKLWSVLEQGGDLVTEIPISRFDKRKFFHPSRKKNGKSYT</sequence>
<proteinExistence type="predicted"/>
<protein>
    <recommendedName>
        <fullName evidence="1">Beta-ketoacyl synthase-like N-terminal domain-containing protein</fullName>
    </recommendedName>
</protein>
<dbReference type="Proteomes" id="UP000503320">
    <property type="component" value="Chromosome"/>
</dbReference>
<organism evidence="2 3">
    <name type="scientific">Allofrancisella frigidaquae</name>
    <dbReference type="NCBI Taxonomy" id="1085644"/>
    <lineage>
        <taxon>Bacteria</taxon>
        <taxon>Pseudomonadati</taxon>
        <taxon>Pseudomonadota</taxon>
        <taxon>Gammaproteobacteria</taxon>
        <taxon>Thiotrichales</taxon>
        <taxon>Francisellaceae</taxon>
        <taxon>Allofrancisella</taxon>
    </lineage>
</organism>
<dbReference type="GO" id="GO:0016746">
    <property type="term" value="F:acyltransferase activity"/>
    <property type="evidence" value="ECO:0007669"/>
    <property type="project" value="InterPro"/>
</dbReference>
<gene>
    <name evidence="2" type="ORF">E3E15_01330</name>
</gene>